<feature type="transmembrane region" description="Helical" evidence="2">
    <location>
        <begin position="251"/>
        <end position="269"/>
    </location>
</feature>
<dbReference type="Gene3D" id="1.20.58.70">
    <property type="match status" value="1"/>
</dbReference>
<gene>
    <name evidence="4" type="ORF">SCODWIG_01943</name>
</gene>
<keyword evidence="5" id="KW-1185">Reference proteome</keyword>
<dbReference type="CDD" id="cd15840">
    <property type="entry name" value="SNARE_Qa"/>
    <property type="match status" value="1"/>
</dbReference>
<dbReference type="InterPro" id="IPR006012">
    <property type="entry name" value="Syntaxin/epimorphin_CS"/>
</dbReference>
<dbReference type="SUPFAM" id="SSF47661">
    <property type="entry name" value="t-snare proteins"/>
    <property type="match status" value="1"/>
</dbReference>
<dbReference type="VEuPathDB" id="FungiDB:SCODWIG_01943"/>
<name>A0A376B6B2_9ASCO</name>
<dbReference type="PROSITE" id="PS00914">
    <property type="entry name" value="SYNTAXIN"/>
    <property type="match status" value="1"/>
</dbReference>
<evidence type="ECO:0000313" key="4">
    <source>
        <dbReference type="EMBL" id="SSD60182.1"/>
    </source>
</evidence>
<dbReference type="GO" id="GO:0000149">
    <property type="term" value="F:SNARE binding"/>
    <property type="evidence" value="ECO:0007669"/>
    <property type="project" value="TreeGrafter"/>
</dbReference>
<dbReference type="GO" id="GO:0048278">
    <property type="term" value="P:vesicle docking"/>
    <property type="evidence" value="ECO:0007669"/>
    <property type="project" value="TreeGrafter"/>
</dbReference>
<evidence type="ECO:0000259" key="3">
    <source>
        <dbReference type="PROSITE" id="PS50192"/>
    </source>
</evidence>
<dbReference type="EMBL" id="UFAJ01000290">
    <property type="protein sequence ID" value="SSD60182.1"/>
    <property type="molecule type" value="Genomic_DNA"/>
</dbReference>
<dbReference type="AlphaFoldDB" id="A0A376B6B2"/>
<evidence type="ECO:0000256" key="2">
    <source>
        <dbReference type="SAM" id="Phobius"/>
    </source>
</evidence>
<dbReference type="OrthoDB" id="364348at2759"/>
<organism evidence="4 5">
    <name type="scientific">Saccharomycodes ludwigii</name>
    <dbReference type="NCBI Taxonomy" id="36035"/>
    <lineage>
        <taxon>Eukaryota</taxon>
        <taxon>Fungi</taxon>
        <taxon>Dikarya</taxon>
        <taxon>Ascomycota</taxon>
        <taxon>Saccharomycotina</taxon>
        <taxon>Saccharomycetes</taxon>
        <taxon>Saccharomycodales</taxon>
        <taxon>Saccharomycodaceae</taxon>
        <taxon>Saccharomycodes</taxon>
    </lineage>
</organism>
<dbReference type="InterPro" id="IPR006011">
    <property type="entry name" value="Syntaxin_N"/>
</dbReference>
<dbReference type="SMART" id="SM00397">
    <property type="entry name" value="t_SNARE"/>
    <property type="match status" value="1"/>
</dbReference>
<keyword evidence="2" id="KW-0472">Membrane</keyword>
<reference evidence="5" key="1">
    <citation type="submission" date="2018-06" db="EMBL/GenBank/DDBJ databases">
        <authorList>
            <person name="Guldener U."/>
        </authorList>
    </citation>
    <scope>NUCLEOTIDE SEQUENCE [LARGE SCALE GENOMIC DNA]</scope>
    <source>
        <strain evidence="5">UTAD17</strain>
    </source>
</reference>
<dbReference type="Proteomes" id="UP000262825">
    <property type="component" value="Unassembled WGS sequence"/>
</dbReference>
<dbReference type="Pfam" id="PF14523">
    <property type="entry name" value="Syntaxin_2"/>
    <property type="match status" value="1"/>
</dbReference>
<dbReference type="GO" id="GO:0006906">
    <property type="term" value="P:vesicle fusion"/>
    <property type="evidence" value="ECO:0007669"/>
    <property type="project" value="TreeGrafter"/>
</dbReference>
<dbReference type="PANTHER" id="PTHR19957">
    <property type="entry name" value="SYNTAXIN"/>
    <property type="match status" value="1"/>
</dbReference>
<dbReference type="GO" id="GO:0006886">
    <property type="term" value="P:intracellular protein transport"/>
    <property type="evidence" value="ECO:0007669"/>
    <property type="project" value="InterPro"/>
</dbReference>
<sequence length="270" mass="31219">MTSIVPYSDSPEYDQVSAQISNCLFEVNGQISTLQQFINALQNTENYNSISFDKISKKAYSNIEKVTKSIKNIDELVHKINTFENITLDKQQLISREKLLRDVKSSIQEFQNIQTQFSRISQRLNDEVKAALNQEEAEAEADEGHQQQEHVKASQTLLQNKQYIIQREDLNNEELAYHQNLIRERDQEINNIQHGIVELNTIFQDLSAIIQEQGQMVDNIEANIYSTANNTQQASQQLHRAMISQKRRGRVCIYLFTFLLLFLLVVILAL</sequence>
<feature type="domain" description="T-SNARE coiled-coil homology" evidence="3">
    <location>
        <begin position="179"/>
        <end position="241"/>
    </location>
</feature>
<comment type="similarity">
    <text evidence="1">Belongs to the syntaxin family.</text>
</comment>
<evidence type="ECO:0000256" key="1">
    <source>
        <dbReference type="ARBA" id="ARBA00009063"/>
    </source>
</evidence>
<dbReference type="GO" id="GO:0005484">
    <property type="term" value="F:SNAP receptor activity"/>
    <property type="evidence" value="ECO:0007669"/>
    <property type="project" value="InterPro"/>
</dbReference>
<dbReference type="GO" id="GO:0031201">
    <property type="term" value="C:SNARE complex"/>
    <property type="evidence" value="ECO:0007669"/>
    <property type="project" value="TreeGrafter"/>
</dbReference>
<keyword evidence="2" id="KW-1133">Transmembrane helix</keyword>
<dbReference type="PANTHER" id="PTHR19957:SF38">
    <property type="entry name" value="LD27581P"/>
    <property type="match status" value="1"/>
</dbReference>
<dbReference type="Pfam" id="PF05739">
    <property type="entry name" value="SNARE"/>
    <property type="match status" value="1"/>
</dbReference>
<dbReference type="InterPro" id="IPR000727">
    <property type="entry name" value="T_SNARE_dom"/>
</dbReference>
<proteinExistence type="inferred from homology"/>
<keyword evidence="2" id="KW-0812">Transmembrane</keyword>
<dbReference type="Gene3D" id="1.20.5.110">
    <property type="match status" value="1"/>
</dbReference>
<dbReference type="InterPro" id="IPR010989">
    <property type="entry name" value="SNARE"/>
</dbReference>
<dbReference type="GO" id="GO:0012505">
    <property type="term" value="C:endomembrane system"/>
    <property type="evidence" value="ECO:0007669"/>
    <property type="project" value="TreeGrafter"/>
</dbReference>
<evidence type="ECO:0000313" key="5">
    <source>
        <dbReference type="Proteomes" id="UP000262825"/>
    </source>
</evidence>
<dbReference type="PROSITE" id="PS50192">
    <property type="entry name" value="T_SNARE"/>
    <property type="match status" value="1"/>
</dbReference>
<dbReference type="GO" id="GO:0006896">
    <property type="term" value="P:Golgi to vacuole transport"/>
    <property type="evidence" value="ECO:0007669"/>
    <property type="project" value="TreeGrafter"/>
</dbReference>
<accession>A0A376B6B2</accession>
<protein>
    <submittedName>
        <fullName evidence="4">Related to Syntaxin PEP12</fullName>
    </submittedName>
</protein>
<dbReference type="InterPro" id="IPR045242">
    <property type="entry name" value="Syntaxin"/>
</dbReference>